<dbReference type="Pfam" id="PF00075">
    <property type="entry name" value="RNase_H"/>
    <property type="match status" value="1"/>
</dbReference>
<dbReference type="GO" id="GO:0003676">
    <property type="term" value="F:nucleic acid binding"/>
    <property type="evidence" value="ECO:0007669"/>
    <property type="project" value="InterPro"/>
</dbReference>
<evidence type="ECO:0000256" key="2">
    <source>
        <dbReference type="ARBA" id="ARBA00005300"/>
    </source>
</evidence>
<dbReference type="PANTHER" id="PTHR10642:SF26">
    <property type="entry name" value="RIBONUCLEASE H1"/>
    <property type="match status" value="1"/>
</dbReference>
<keyword evidence="10" id="KW-1185">Reference proteome</keyword>
<evidence type="ECO:0000256" key="4">
    <source>
        <dbReference type="ARBA" id="ARBA00022722"/>
    </source>
</evidence>
<dbReference type="PROSITE" id="PS50879">
    <property type="entry name" value="RNASE_H_1"/>
    <property type="match status" value="1"/>
</dbReference>
<dbReference type="PANTHER" id="PTHR10642">
    <property type="entry name" value="RIBONUCLEASE H1"/>
    <property type="match status" value="1"/>
</dbReference>
<evidence type="ECO:0000259" key="8">
    <source>
        <dbReference type="PROSITE" id="PS50879"/>
    </source>
</evidence>
<dbReference type="EMBL" id="OA882053">
    <property type="protein sequence ID" value="CAD7272273.1"/>
    <property type="molecule type" value="Genomic_DNA"/>
</dbReference>
<keyword evidence="5" id="KW-0479">Metal-binding</keyword>
<sequence>MAFYTVVQNAVDVQSTSSGRSNNGSPSPNCFQGFYIMRPVTEEHDDKRRGESDPSSKKLETKNVVYEEVSLACYIPWASFEKPKILLRILQQTWKAKIADFEINPEGYAICSTDGYCNFDLKTSGVGVWFGKDHVANISEPLPVPGTSDRAELTAILYAIIAAKEAGLKKLLIRADSTYAKNCVTVWIPMWKRNNWRVMTRKRVQNLNEIRAIDLSFSHMDVDFKWVPMAENRDADQLAKAGAAESYGSK</sequence>
<dbReference type="GO" id="GO:0043137">
    <property type="term" value="P:DNA replication, removal of RNA primer"/>
    <property type="evidence" value="ECO:0007669"/>
    <property type="project" value="TreeGrafter"/>
</dbReference>
<dbReference type="Gene3D" id="3.30.420.10">
    <property type="entry name" value="Ribonuclease H-like superfamily/Ribonuclease H"/>
    <property type="match status" value="1"/>
</dbReference>
<dbReference type="InterPro" id="IPR050092">
    <property type="entry name" value="RNase_H"/>
</dbReference>
<keyword evidence="6" id="KW-0255">Endonuclease</keyword>
<evidence type="ECO:0000256" key="7">
    <source>
        <dbReference type="ARBA" id="ARBA00022801"/>
    </source>
</evidence>
<evidence type="ECO:0000313" key="9">
    <source>
        <dbReference type="EMBL" id="CAD7272273.1"/>
    </source>
</evidence>
<keyword evidence="7" id="KW-0378">Hydrolase</keyword>
<evidence type="ECO:0000256" key="6">
    <source>
        <dbReference type="ARBA" id="ARBA00022759"/>
    </source>
</evidence>
<evidence type="ECO:0000256" key="1">
    <source>
        <dbReference type="ARBA" id="ARBA00000077"/>
    </source>
</evidence>
<dbReference type="OrthoDB" id="6340616at2759"/>
<dbReference type="GO" id="GO:0004523">
    <property type="term" value="F:RNA-DNA hybrid ribonuclease activity"/>
    <property type="evidence" value="ECO:0007669"/>
    <property type="project" value="UniProtKB-EC"/>
</dbReference>
<evidence type="ECO:0000256" key="3">
    <source>
        <dbReference type="ARBA" id="ARBA00012180"/>
    </source>
</evidence>
<comment type="catalytic activity">
    <reaction evidence="1">
        <text>Endonucleolytic cleavage to 5'-phosphomonoester.</text>
        <dbReference type="EC" id="3.1.26.4"/>
    </reaction>
</comment>
<keyword evidence="4" id="KW-0540">Nuclease</keyword>
<dbReference type="CDD" id="cd09280">
    <property type="entry name" value="RNase_HI_eukaryote_like"/>
    <property type="match status" value="1"/>
</dbReference>
<comment type="similarity">
    <text evidence="2">Belongs to the RNase H family.</text>
</comment>
<dbReference type="SUPFAM" id="SSF53098">
    <property type="entry name" value="Ribonuclease H-like"/>
    <property type="match status" value="1"/>
</dbReference>
<dbReference type="InterPro" id="IPR012337">
    <property type="entry name" value="RNaseH-like_sf"/>
</dbReference>
<name>A0A7R9G7M9_9CRUS</name>
<dbReference type="Proteomes" id="UP000678499">
    <property type="component" value="Unassembled WGS sequence"/>
</dbReference>
<dbReference type="GO" id="GO:0046872">
    <property type="term" value="F:metal ion binding"/>
    <property type="evidence" value="ECO:0007669"/>
    <property type="project" value="UniProtKB-KW"/>
</dbReference>
<reference evidence="9" key="1">
    <citation type="submission" date="2020-11" db="EMBL/GenBank/DDBJ databases">
        <authorList>
            <person name="Tran Van P."/>
        </authorList>
    </citation>
    <scope>NUCLEOTIDE SEQUENCE</scope>
</reference>
<evidence type="ECO:0000313" key="10">
    <source>
        <dbReference type="Proteomes" id="UP000678499"/>
    </source>
</evidence>
<dbReference type="EMBL" id="CAJPEX010000016">
    <property type="protein sequence ID" value="CAG0912425.1"/>
    <property type="molecule type" value="Genomic_DNA"/>
</dbReference>
<dbReference type="InterPro" id="IPR002156">
    <property type="entry name" value="RNaseH_domain"/>
</dbReference>
<proteinExistence type="inferred from homology"/>
<organism evidence="9">
    <name type="scientific">Notodromas monacha</name>
    <dbReference type="NCBI Taxonomy" id="399045"/>
    <lineage>
        <taxon>Eukaryota</taxon>
        <taxon>Metazoa</taxon>
        <taxon>Ecdysozoa</taxon>
        <taxon>Arthropoda</taxon>
        <taxon>Crustacea</taxon>
        <taxon>Oligostraca</taxon>
        <taxon>Ostracoda</taxon>
        <taxon>Podocopa</taxon>
        <taxon>Podocopida</taxon>
        <taxon>Cypridocopina</taxon>
        <taxon>Cypridoidea</taxon>
        <taxon>Cyprididae</taxon>
        <taxon>Notodromas</taxon>
    </lineage>
</organism>
<dbReference type="InterPro" id="IPR036397">
    <property type="entry name" value="RNaseH_sf"/>
</dbReference>
<accession>A0A7R9G7M9</accession>
<feature type="domain" description="RNase H type-1" evidence="8">
    <location>
        <begin position="105"/>
        <end position="244"/>
    </location>
</feature>
<gene>
    <name evidence="9" type="ORF">NMOB1V02_LOCUS215</name>
</gene>
<evidence type="ECO:0000256" key="5">
    <source>
        <dbReference type="ARBA" id="ARBA00022723"/>
    </source>
</evidence>
<protein>
    <recommendedName>
        <fullName evidence="3">ribonuclease H</fullName>
        <ecNumber evidence="3">3.1.26.4</ecNumber>
    </recommendedName>
</protein>
<dbReference type="AlphaFoldDB" id="A0A7R9G7M9"/>
<dbReference type="EC" id="3.1.26.4" evidence="3"/>